<proteinExistence type="predicted"/>
<name>A0A2A2M5R3_9BILA</name>
<accession>A0A2A2M5R3</accession>
<gene>
    <name evidence="1" type="ORF">WR25_17541</name>
</gene>
<evidence type="ECO:0000313" key="2">
    <source>
        <dbReference type="Proteomes" id="UP000218231"/>
    </source>
</evidence>
<keyword evidence="2" id="KW-1185">Reference proteome</keyword>
<reference evidence="1 2" key="1">
    <citation type="journal article" date="2017" name="Curr. Biol.">
        <title>Genome architecture and evolution of a unichromosomal asexual nematode.</title>
        <authorList>
            <person name="Fradin H."/>
            <person name="Zegar C."/>
            <person name="Gutwein M."/>
            <person name="Lucas J."/>
            <person name="Kovtun M."/>
            <person name="Corcoran D."/>
            <person name="Baugh L.R."/>
            <person name="Kiontke K."/>
            <person name="Gunsalus K."/>
            <person name="Fitch D.H."/>
            <person name="Piano F."/>
        </authorList>
    </citation>
    <scope>NUCLEOTIDE SEQUENCE [LARGE SCALE GENOMIC DNA]</scope>
    <source>
        <strain evidence="1">PF1309</strain>
    </source>
</reference>
<evidence type="ECO:0000313" key="1">
    <source>
        <dbReference type="EMBL" id="PAV93762.1"/>
    </source>
</evidence>
<dbReference type="AlphaFoldDB" id="A0A2A2M5R3"/>
<comment type="caution">
    <text evidence="1">The sequence shown here is derived from an EMBL/GenBank/DDBJ whole genome shotgun (WGS) entry which is preliminary data.</text>
</comment>
<protein>
    <submittedName>
        <fullName evidence="1">Uncharacterized protein</fullName>
    </submittedName>
</protein>
<dbReference type="Proteomes" id="UP000218231">
    <property type="component" value="Unassembled WGS sequence"/>
</dbReference>
<organism evidence="1 2">
    <name type="scientific">Diploscapter pachys</name>
    <dbReference type="NCBI Taxonomy" id="2018661"/>
    <lineage>
        <taxon>Eukaryota</taxon>
        <taxon>Metazoa</taxon>
        <taxon>Ecdysozoa</taxon>
        <taxon>Nematoda</taxon>
        <taxon>Chromadorea</taxon>
        <taxon>Rhabditida</taxon>
        <taxon>Rhabditina</taxon>
        <taxon>Rhabditomorpha</taxon>
        <taxon>Rhabditoidea</taxon>
        <taxon>Rhabditidae</taxon>
        <taxon>Diploscapter</taxon>
    </lineage>
</organism>
<dbReference type="EMBL" id="LIAE01004454">
    <property type="protein sequence ID" value="PAV93762.1"/>
    <property type="molecule type" value="Genomic_DNA"/>
</dbReference>
<sequence length="114" mass="11311">MDVARRLADPAQPRANAAASATCASVGVTPVYRMNCCKACNVATSAPVMQRLPASRAARRKGVSGGYCTTSKAIVQSAIISAGKASASASAPVMPSGVTLISSAAPSVSSGAQR</sequence>